<dbReference type="SUPFAM" id="SSF81330">
    <property type="entry name" value="Gated mechanosensitive channel"/>
    <property type="match status" value="1"/>
</dbReference>
<dbReference type="HAMAP" id="MF_00115">
    <property type="entry name" value="MscL"/>
    <property type="match status" value="1"/>
</dbReference>
<evidence type="ECO:0000256" key="9">
    <source>
        <dbReference type="HAMAP-Rule" id="MF_00115"/>
    </source>
</evidence>
<dbReference type="InterPro" id="IPR036019">
    <property type="entry name" value="MscL_channel"/>
</dbReference>
<evidence type="ECO:0000256" key="7">
    <source>
        <dbReference type="ARBA" id="ARBA00023136"/>
    </source>
</evidence>
<evidence type="ECO:0000256" key="1">
    <source>
        <dbReference type="ARBA" id="ARBA00004141"/>
    </source>
</evidence>
<evidence type="ECO:0000313" key="11">
    <source>
        <dbReference type="Proteomes" id="UP000215361"/>
    </source>
</evidence>
<dbReference type="InterPro" id="IPR001185">
    <property type="entry name" value="MS_channel"/>
</dbReference>
<dbReference type="GO" id="GO:0008381">
    <property type="term" value="F:mechanosensitive monoatomic ion channel activity"/>
    <property type="evidence" value="ECO:0007669"/>
    <property type="project" value="UniProtKB-UniRule"/>
</dbReference>
<organism evidence="10 11">
    <name type="scientific">Finegoldia magna</name>
    <name type="common">Peptostreptococcus magnus</name>
    <dbReference type="NCBI Taxonomy" id="1260"/>
    <lineage>
        <taxon>Bacteria</taxon>
        <taxon>Bacillati</taxon>
        <taxon>Bacillota</taxon>
        <taxon>Tissierellia</taxon>
        <taxon>Tissierellales</taxon>
        <taxon>Peptoniphilaceae</taxon>
        <taxon>Finegoldia</taxon>
    </lineage>
</organism>
<dbReference type="RefSeq" id="WP_060790432.1">
    <property type="nucleotide sequence ID" value="NZ_KQ956484.1"/>
</dbReference>
<name>A0A133MZR6_FINMA</name>
<keyword evidence="7 9" id="KW-0472">Membrane</keyword>
<dbReference type="Gene3D" id="1.10.1200.120">
    <property type="entry name" value="Large-conductance mechanosensitive channel, MscL, domain 1"/>
    <property type="match status" value="1"/>
</dbReference>
<dbReference type="PANTHER" id="PTHR30266">
    <property type="entry name" value="MECHANOSENSITIVE CHANNEL MSCL"/>
    <property type="match status" value="1"/>
</dbReference>
<keyword evidence="8 9" id="KW-0407">Ion channel</keyword>
<evidence type="ECO:0000256" key="5">
    <source>
        <dbReference type="ARBA" id="ARBA00022989"/>
    </source>
</evidence>
<evidence type="ECO:0000256" key="4">
    <source>
        <dbReference type="ARBA" id="ARBA00022692"/>
    </source>
</evidence>
<keyword evidence="6 9" id="KW-0406">Ion transport</keyword>
<keyword evidence="4 9" id="KW-0812">Transmembrane</keyword>
<comment type="subunit">
    <text evidence="9">Homopentamer.</text>
</comment>
<dbReference type="Proteomes" id="UP000215361">
    <property type="component" value="Unassembled WGS sequence"/>
</dbReference>
<evidence type="ECO:0000256" key="8">
    <source>
        <dbReference type="ARBA" id="ARBA00023303"/>
    </source>
</evidence>
<dbReference type="GO" id="GO:0005886">
    <property type="term" value="C:plasma membrane"/>
    <property type="evidence" value="ECO:0007669"/>
    <property type="project" value="UniProtKB-SubCell"/>
</dbReference>
<evidence type="ECO:0000313" key="10">
    <source>
        <dbReference type="EMBL" id="OXZ36601.1"/>
    </source>
</evidence>
<dbReference type="PANTHER" id="PTHR30266:SF2">
    <property type="entry name" value="LARGE-CONDUCTANCE MECHANOSENSITIVE CHANNEL"/>
    <property type="match status" value="1"/>
</dbReference>
<comment type="caution">
    <text evidence="10">The sequence shown here is derived from an EMBL/GenBank/DDBJ whole genome shotgun (WGS) entry which is preliminary data.</text>
</comment>
<evidence type="ECO:0000256" key="2">
    <source>
        <dbReference type="ARBA" id="ARBA00022448"/>
    </source>
</evidence>
<proteinExistence type="inferred from homology"/>
<sequence>MLKEFKKFITEGNVMDLTVAVIMGAAVKEMVDGLINGLIAPLIGAATAGVNMKEMAVTIAGVKLQYGLFLDALVKFIIIAFVVFIMVKAINKGRDALHKEPAPEPTTKTCPYCKSEIDITATRCPHCTSELTE</sequence>
<feature type="transmembrane region" description="Helical" evidence="9">
    <location>
        <begin position="33"/>
        <end position="52"/>
    </location>
</feature>
<dbReference type="AlphaFoldDB" id="A0A133MZR6"/>
<feature type="transmembrane region" description="Helical" evidence="9">
    <location>
        <begin position="72"/>
        <end position="90"/>
    </location>
</feature>
<gene>
    <name evidence="9" type="primary">mscL</name>
    <name evidence="10" type="ORF">B9N56_08070</name>
</gene>
<dbReference type="NCBIfam" id="TIGR00220">
    <property type="entry name" value="mscL"/>
    <property type="match status" value="1"/>
</dbReference>
<comment type="function">
    <text evidence="9">Channel that opens in response to stretch forces in the membrane lipid bilayer. May participate in the regulation of osmotic pressure changes within the cell.</text>
</comment>
<comment type="similarity">
    <text evidence="9">Belongs to the MscL family.</text>
</comment>
<reference evidence="11" key="1">
    <citation type="submission" date="2017-04" db="EMBL/GenBank/DDBJ databases">
        <title>Finegoldia magna isolated from orthopedic joint implant-associated infections.</title>
        <authorList>
            <person name="Bjorklund S."/>
            <person name="Bruggemann H."/>
            <person name="Jensen A."/>
            <person name="Hellmark B."/>
            <person name="Soderquist B."/>
        </authorList>
    </citation>
    <scope>NUCLEOTIDE SEQUENCE [LARGE SCALE GENOMIC DNA]</scope>
    <source>
        <strain evidence="11">08T492</strain>
    </source>
</reference>
<keyword evidence="3 9" id="KW-1003">Cell membrane</keyword>
<evidence type="ECO:0000256" key="3">
    <source>
        <dbReference type="ARBA" id="ARBA00022475"/>
    </source>
</evidence>
<dbReference type="EMBL" id="NDYI01000024">
    <property type="protein sequence ID" value="OXZ36601.1"/>
    <property type="molecule type" value="Genomic_DNA"/>
</dbReference>
<keyword evidence="5 9" id="KW-1133">Transmembrane helix</keyword>
<evidence type="ECO:0000256" key="6">
    <source>
        <dbReference type="ARBA" id="ARBA00023065"/>
    </source>
</evidence>
<dbReference type="Pfam" id="PF01741">
    <property type="entry name" value="MscL"/>
    <property type="match status" value="1"/>
</dbReference>
<comment type="subcellular location">
    <subcellularLocation>
        <location evidence="9">Cell membrane</location>
        <topology evidence="9">Multi-pass membrane protein</topology>
    </subcellularLocation>
    <subcellularLocation>
        <location evidence="1">Membrane</location>
        <topology evidence="1">Multi-pass membrane protein</topology>
    </subcellularLocation>
</comment>
<accession>A0A133MZR6</accession>
<keyword evidence="2 9" id="KW-0813">Transport</keyword>
<dbReference type="InterPro" id="IPR037673">
    <property type="entry name" value="MSC/AndL"/>
</dbReference>
<protein>
    <recommendedName>
        <fullName evidence="9">Large-conductance mechanosensitive channel</fullName>
    </recommendedName>
</protein>
<dbReference type="PRINTS" id="PR01264">
    <property type="entry name" value="MECHCHANNEL"/>
</dbReference>